<organism evidence="2 3">
    <name type="scientific">Pseudomonas rubra</name>
    <dbReference type="NCBI Taxonomy" id="2942627"/>
    <lineage>
        <taxon>Bacteria</taxon>
        <taxon>Pseudomonadati</taxon>
        <taxon>Pseudomonadota</taxon>
        <taxon>Gammaproteobacteria</taxon>
        <taxon>Pseudomonadales</taxon>
        <taxon>Pseudomonadaceae</taxon>
        <taxon>Pseudomonas</taxon>
    </lineage>
</organism>
<feature type="coiled-coil region" evidence="1">
    <location>
        <begin position="82"/>
        <end position="116"/>
    </location>
</feature>
<keyword evidence="1" id="KW-0175">Coiled coil</keyword>
<protein>
    <submittedName>
        <fullName evidence="2">Uncharacterized protein</fullName>
    </submittedName>
</protein>
<sequence length="142" mass="15772">MTIDLPSNPKKGLAACYDAFDRLKTGKPIVAAHVGLLPGKITPGVVSFEAGFDRGYLKKSRSAHLALIAQIEAFRLQSELARDSKANEVRRARNKVAKVETELEQMQKQLYEVLTQNLQLVERVRELESELAKQAKGKVVSI</sequence>
<accession>A0ABT5PGJ7</accession>
<dbReference type="Proteomes" id="UP001148184">
    <property type="component" value="Unassembled WGS sequence"/>
</dbReference>
<gene>
    <name evidence="2" type="ORF">M5G17_27225</name>
</gene>
<dbReference type="EMBL" id="JAMDGZ010000094">
    <property type="protein sequence ID" value="MDD1017347.1"/>
    <property type="molecule type" value="Genomic_DNA"/>
</dbReference>
<dbReference type="RefSeq" id="WP_273895951.1">
    <property type="nucleotide sequence ID" value="NZ_JAMDGP010000050.1"/>
</dbReference>
<name>A0ABT5PGJ7_9PSED</name>
<keyword evidence="3" id="KW-1185">Reference proteome</keyword>
<evidence type="ECO:0000313" key="2">
    <source>
        <dbReference type="EMBL" id="MDD1017347.1"/>
    </source>
</evidence>
<evidence type="ECO:0000256" key="1">
    <source>
        <dbReference type="SAM" id="Coils"/>
    </source>
</evidence>
<evidence type="ECO:0000313" key="3">
    <source>
        <dbReference type="Proteomes" id="UP001148184"/>
    </source>
</evidence>
<reference evidence="2 3" key="1">
    <citation type="submission" date="2022-05" db="EMBL/GenBank/DDBJ databases">
        <title>Novel Pseudomonas spp. Isolated from a Rainbow Trout Aquaculture Facility.</title>
        <authorList>
            <person name="Testerman T."/>
            <person name="Graf J."/>
        </authorList>
    </citation>
    <scope>NUCLEOTIDE SEQUENCE [LARGE SCALE GENOMIC DNA]</scope>
    <source>
        <strain evidence="2 3">ID1025</strain>
    </source>
</reference>
<proteinExistence type="predicted"/>
<comment type="caution">
    <text evidence="2">The sequence shown here is derived from an EMBL/GenBank/DDBJ whole genome shotgun (WGS) entry which is preliminary data.</text>
</comment>